<dbReference type="PANTHER" id="PTHR10102">
    <property type="entry name" value="DNA-DIRECTED RNA POLYMERASE, MITOCHONDRIAL"/>
    <property type="match status" value="1"/>
</dbReference>
<dbReference type="Pfam" id="PF00940">
    <property type="entry name" value="RNA_pol"/>
    <property type="match status" value="1"/>
</dbReference>
<keyword evidence="8 10" id="KW-0804">Transcription</keyword>
<evidence type="ECO:0000256" key="4">
    <source>
        <dbReference type="ARBA" id="ARBA00022679"/>
    </source>
</evidence>
<dbReference type="EMBL" id="DQ388531">
    <property type="protein sequence ID" value="ABD62821.1"/>
    <property type="molecule type" value="Genomic_DNA"/>
</dbReference>
<sequence length="400" mass="45222">LGADVNRGLLLFAEGQPISEKGIFWLKIHLANLDGKDKLSFEERVQYIDDNIDDIMDSADRPLEGKRWFLGTENPWQALAACIELTNCLRAPVPTEYVSKLPVQMDGSCNGLQHYAALGRDNLGALHVNLLPTEKPMDVYNGVLALVVKYLENDARNGNQLAKSLVGKIYRSTIKQTVMTSVYGVTYVGAREQIQRRLKEKKEIEDELVYQGPCYLASVTLKSLGEVFKGAKAIMDWLNECAYLISSAGEPVFWVTPLGLPVVQPYRSAQKMNIKTVLQNVTLVDRSDELPVSRQKQKSAFPPNYVHSMDASHMLMTAKACKDDNISFASVHDSFWCHAQNVDRMNNHIRKQFIELHSQPLLETLLNTFKRMHPDVRFPPVPPKGSLDLNRIMHAKYFFD</sequence>
<evidence type="ECO:0000256" key="2">
    <source>
        <dbReference type="ARBA" id="ARBA00009493"/>
    </source>
</evidence>
<comment type="similarity">
    <text evidence="2 10">Belongs to the phage and mitochondrial RNA polymerase family.</text>
</comment>
<dbReference type="GO" id="GO:0006390">
    <property type="term" value="P:mitochondrial transcription"/>
    <property type="evidence" value="ECO:0007669"/>
    <property type="project" value="TreeGrafter"/>
</dbReference>
<evidence type="ECO:0000256" key="8">
    <source>
        <dbReference type="ARBA" id="ARBA00023163"/>
    </source>
</evidence>
<name>Q0QFS0_9EUKA</name>
<dbReference type="FunFam" id="1.10.150.20:FF:000041">
    <property type="entry name" value="DNA-directed RNA polymerase"/>
    <property type="match status" value="1"/>
</dbReference>
<evidence type="ECO:0000256" key="1">
    <source>
        <dbReference type="ARBA" id="ARBA00004173"/>
    </source>
</evidence>
<proteinExistence type="inferred from homology"/>
<comment type="subcellular location">
    <subcellularLocation>
        <location evidence="1">Mitochondrion</location>
    </subcellularLocation>
</comment>
<feature type="non-terminal residue" evidence="12">
    <location>
        <position position="1"/>
    </location>
</feature>
<dbReference type="AlphaFoldDB" id="Q0QFS0"/>
<dbReference type="InterPro" id="IPR046950">
    <property type="entry name" value="DNA-dir_Rpol_C_phage-type"/>
</dbReference>
<dbReference type="Gene3D" id="1.10.287.280">
    <property type="match status" value="1"/>
</dbReference>
<dbReference type="GO" id="GO:0034245">
    <property type="term" value="C:mitochondrial DNA-directed RNA polymerase complex"/>
    <property type="evidence" value="ECO:0007669"/>
    <property type="project" value="TreeGrafter"/>
</dbReference>
<dbReference type="PROSITE" id="PS00489">
    <property type="entry name" value="RNA_POL_PHAGE_2"/>
    <property type="match status" value="1"/>
</dbReference>
<comment type="function">
    <text evidence="10">DNA-dependent RNA polymerase catalyzes the transcription of DNA into RNA using the four ribonucleoside triphosphates as substrates.</text>
</comment>
<dbReference type="GO" id="GO:0003677">
    <property type="term" value="F:DNA binding"/>
    <property type="evidence" value="ECO:0007669"/>
    <property type="project" value="InterPro"/>
</dbReference>
<evidence type="ECO:0000313" key="12">
    <source>
        <dbReference type="EMBL" id="ABD62821.1"/>
    </source>
</evidence>
<gene>
    <name evidence="12" type="primary">mtRNAP</name>
</gene>
<organism evidence="12">
    <name type="scientific">Paravahlkampfia sp. LA</name>
    <dbReference type="NCBI Taxonomy" id="373134"/>
    <lineage>
        <taxon>Eukaryota</taxon>
        <taxon>Discoba</taxon>
        <taxon>Heterolobosea</taxon>
        <taxon>Tetramitia</taxon>
        <taxon>Eutetramitia</taxon>
        <taxon>Vahlkampfiidae</taxon>
        <taxon>Paravahlkampfia</taxon>
    </lineage>
</organism>
<keyword evidence="3 10" id="KW-0240">DNA-directed RNA polymerase</keyword>
<protein>
    <recommendedName>
        <fullName evidence="10">DNA-directed RNA polymerase</fullName>
        <ecNumber evidence="10">2.7.7.6</ecNumber>
    </recommendedName>
</protein>
<dbReference type="EC" id="2.7.7.6" evidence="10"/>
<dbReference type="FunFam" id="1.10.287.280:FF:000001">
    <property type="entry name" value="DNA-directed RNA polymerase"/>
    <property type="match status" value="1"/>
</dbReference>
<evidence type="ECO:0000256" key="7">
    <source>
        <dbReference type="ARBA" id="ARBA00023128"/>
    </source>
</evidence>
<dbReference type="PANTHER" id="PTHR10102:SF0">
    <property type="entry name" value="DNA-DIRECTED RNA POLYMERASE, MITOCHONDRIAL"/>
    <property type="match status" value="1"/>
</dbReference>
<evidence type="ECO:0000256" key="6">
    <source>
        <dbReference type="ARBA" id="ARBA00022946"/>
    </source>
</evidence>
<evidence type="ECO:0000256" key="9">
    <source>
        <dbReference type="ARBA" id="ARBA00048552"/>
    </source>
</evidence>
<dbReference type="Gene3D" id="1.10.150.20">
    <property type="entry name" value="5' to 3' exonuclease, C-terminal subdomain"/>
    <property type="match status" value="1"/>
</dbReference>
<keyword evidence="4 10" id="KW-0808">Transferase</keyword>
<evidence type="ECO:0000256" key="3">
    <source>
        <dbReference type="ARBA" id="ARBA00022478"/>
    </source>
</evidence>
<feature type="domain" description="DNA-directed RNA polymerase C-terminal" evidence="11">
    <location>
        <begin position="17"/>
        <end position="374"/>
    </location>
</feature>
<comment type="catalytic activity">
    <reaction evidence="9 10">
        <text>RNA(n) + a ribonucleoside 5'-triphosphate = RNA(n+1) + diphosphate</text>
        <dbReference type="Rhea" id="RHEA:21248"/>
        <dbReference type="Rhea" id="RHEA-COMP:14527"/>
        <dbReference type="Rhea" id="RHEA-COMP:17342"/>
        <dbReference type="ChEBI" id="CHEBI:33019"/>
        <dbReference type="ChEBI" id="CHEBI:61557"/>
        <dbReference type="ChEBI" id="CHEBI:140395"/>
        <dbReference type="EC" id="2.7.7.6"/>
    </reaction>
</comment>
<dbReference type="SUPFAM" id="SSF56672">
    <property type="entry name" value="DNA/RNA polymerases"/>
    <property type="match status" value="1"/>
</dbReference>
<evidence type="ECO:0000256" key="10">
    <source>
        <dbReference type="RuleBase" id="RU003805"/>
    </source>
</evidence>
<accession>Q0QFS0</accession>
<evidence type="ECO:0000256" key="5">
    <source>
        <dbReference type="ARBA" id="ARBA00022695"/>
    </source>
</evidence>
<keyword evidence="5 10" id="KW-0548">Nucleotidyltransferase</keyword>
<keyword evidence="6" id="KW-0809">Transit peptide</keyword>
<keyword evidence="7" id="KW-0496">Mitochondrion</keyword>
<dbReference type="GO" id="GO:0003899">
    <property type="term" value="F:DNA-directed RNA polymerase activity"/>
    <property type="evidence" value="ECO:0007669"/>
    <property type="project" value="UniProtKB-EC"/>
</dbReference>
<reference evidence="12" key="1">
    <citation type="submission" date="2006-02" db="EMBL/GenBank/DDBJ databases">
        <title>Homologs of the mitochondrial ssRNAP.</title>
        <authorList>
            <person name="Shutt T.E."/>
            <person name="Gray M.W."/>
        </authorList>
    </citation>
    <scope>NUCLEOTIDE SEQUENCE</scope>
</reference>
<evidence type="ECO:0000259" key="11">
    <source>
        <dbReference type="Pfam" id="PF00940"/>
    </source>
</evidence>
<dbReference type="InterPro" id="IPR002092">
    <property type="entry name" value="DNA-dir_Rpol_phage-type"/>
</dbReference>
<dbReference type="InterPro" id="IPR043502">
    <property type="entry name" value="DNA/RNA_pol_sf"/>
</dbReference>
<dbReference type="PROSITE" id="PS00900">
    <property type="entry name" value="RNA_POL_PHAGE_1"/>
    <property type="match status" value="1"/>
</dbReference>